<dbReference type="CDD" id="cd04301">
    <property type="entry name" value="NAT_SF"/>
    <property type="match status" value="1"/>
</dbReference>
<comment type="caution">
    <text evidence="4">The sequence shown here is derived from an EMBL/GenBank/DDBJ whole genome shotgun (WGS) entry which is preliminary data.</text>
</comment>
<organism evidence="4 5">
    <name type="scientific">Burkholderia ubonensis</name>
    <dbReference type="NCBI Taxonomy" id="101571"/>
    <lineage>
        <taxon>Bacteria</taxon>
        <taxon>Pseudomonadati</taxon>
        <taxon>Pseudomonadota</taxon>
        <taxon>Betaproteobacteria</taxon>
        <taxon>Burkholderiales</taxon>
        <taxon>Burkholderiaceae</taxon>
        <taxon>Burkholderia</taxon>
        <taxon>Burkholderia cepacia complex</taxon>
    </lineage>
</organism>
<evidence type="ECO:0000256" key="2">
    <source>
        <dbReference type="ARBA" id="ARBA00023315"/>
    </source>
</evidence>
<dbReference type="GO" id="GO:0016747">
    <property type="term" value="F:acyltransferase activity, transferring groups other than amino-acyl groups"/>
    <property type="evidence" value="ECO:0007669"/>
    <property type="project" value="InterPro"/>
</dbReference>
<keyword evidence="2" id="KW-0012">Acyltransferase</keyword>
<dbReference type="PANTHER" id="PTHR43877">
    <property type="entry name" value="AMINOALKYLPHOSPHONATE N-ACETYLTRANSFERASE-RELATED-RELATED"/>
    <property type="match status" value="1"/>
</dbReference>
<accession>A0AB74DC41</accession>
<dbReference type="Proteomes" id="UP000273734">
    <property type="component" value="Unassembled WGS sequence"/>
</dbReference>
<dbReference type="Gene3D" id="3.40.630.30">
    <property type="match status" value="1"/>
</dbReference>
<gene>
    <name evidence="4" type="ORF">DF015_05870</name>
</gene>
<dbReference type="Pfam" id="PF00583">
    <property type="entry name" value="Acetyltransf_1"/>
    <property type="match status" value="1"/>
</dbReference>
<reference evidence="4 5" key="1">
    <citation type="submission" date="2018-08" db="EMBL/GenBank/DDBJ databases">
        <title>Comparative analysis of Burkholderia isolates from Puerto Rico.</title>
        <authorList>
            <person name="Hall C."/>
            <person name="Sahl J."/>
            <person name="Wagner D."/>
        </authorList>
    </citation>
    <scope>NUCLEOTIDE SEQUENCE [LARGE SCALE GENOMIC DNA]</scope>
    <source>
        <strain evidence="4 5">Bp8964</strain>
    </source>
</reference>
<protein>
    <submittedName>
        <fullName evidence="4">GNAT family N-acetyltransferase</fullName>
    </submittedName>
</protein>
<dbReference type="InterPro" id="IPR016181">
    <property type="entry name" value="Acyl_CoA_acyltransferase"/>
</dbReference>
<sequence>MRGGIGRRDRKVEDMTDLTYRKAVPQDAAACIAIRGRTRENAFSEAQLRALGITVDTWGAGIADGSCPGYVCCVGGAIAGYCFGERDTGEIVVLALLPEYEGAGVGKTLLRLVVDDFRARGFAKLFLGCSTDPAVRSHGFYRHLGWTPTGERDAAGDDILELRLD</sequence>
<evidence type="ECO:0000313" key="4">
    <source>
        <dbReference type="EMBL" id="RQP82494.1"/>
    </source>
</evidence>
<evidence type="ECO:0000259" key="3">
    <source>
        <dbReference type="PROSITE" id="PS51186"/>
    </source>
</evidence>
<feature type="domain" description="N-acetyltransferase" evidence="3">
    <location>
        <begin position="18"/>
        <end position="165"/>
    </location>
</feature>
<dbReference type="InterPro" id="IPR050832">
    <property type="entry name" value="Bact_Acetyltransf"/>
</dbReference>
<dbReference type="PROSITE" id="PS51186">
    <property type="entry name" value="GNAT"/>
    <property type="match status" value="1"/>
</dbReference>
<dbReference type="SUPFAM" id="SSF55729">
    <property type="entry name" value="Acyl-CoA N-acyltransferases (Nat)"/>
    <property type="match status" value="1"/>
</dbReference>
<name>A0AB74DC41_9BURK</name>
<proteinExistence type="predicted"/>
<dbReference type="InterPro" id="IPR000182">
    <property type="entry name" value="GNAT_dom"/>
</dbReference>
<evidence type="ECO:0000313" key="5">
    <source>
        <dbReference type="Proteomes" id="UP000273734"/>
    </source>
</evidence>
<dbReference type="EMBL" id="QTNY01000003">
    <property type="protein sequence ID" value="RQP82494.1"/>
    <property type="molecule type" value="Genomic_DNA"/>
</dbReference>
<evidence type="ECO:0000256" key="1">
    <source>
        <dbReference type="ARBA" id="ARBA00022679"/>
    </source>
</evidence>
<keyword evidence="1" id="KW-0808">Transferase</keyword>
<dbReference type="AlphaFoldDB" id="A0AB74DC41"/>